<dbReference type="Pfam" id="PF14080">
    <property type="entry name" value="DUF4261"/>
    <property type="match status" value="1"/>
</dbReference>
<evidence type="ECO:0000313" key="3">
    <source>
        <dbReference type="Proteomes" id="UP000261948"/>
    </source>
</evidence>
<dbReference type="Proteomes" id="UP000261948">
    <property type="component" value="Unassembled WGS sequence"/>
</dbReference>
<keyword evidence="3" id="KW-1185">Reference proteome</keyword>
<dbReference type="InterPro" id="IPR025357">
    <property type="entry name" value="DUF4261"/>
</dbReference>
<accession>A0A373FL08</accession>
<organism evidence="2 3">
    <name type="scientific">Comamonas testosteroni</name>
    <name type="common">Pseudomonas testosteroni</name>
    <dbReference type="NCBI Taxonomy" id="285"/>
    <lineage>
        <taxon>Bacteria</taxon>
        <taxon>Pseudomonadati</taxon>
        <taxon>Pseudomonadota</taxon>
        <taxon>Betaproteobacteria</taxon>
        <taxon>Burkholderiales</taxon>
        <taxon>Comamonadaceae</taxon>
        <taxon>Comamonas</taxon>
    </lineage>
</organism>
<evidence type="ECO:0000259" key="1">
    <source>
        <dbReference type="Pfam" id="PF14080"/>
    </source>
</evidence>
<evidence type="ECO:0000313" key="2">
    <source>
        <dbReference type="EMBL" id="RGE44818.1"/>
    </source>
</evidence>
<dbReference type="AlphaFoldDB" id="A0A373FL08"/>
<proteinExistence type="predicted"/>
<feature type="domain" description="DUF4261" evidence="1">
    <location>
        <begin position="194"/>
        <end position="270"/>
    </location>
</feature>
<reference evidence="2 3" key="1">
    <citation type="submission" date="2018-08" db="EMBL/GenBank/DDBJ databases">
        <title>Comamonas testosteroni strain SWCO2.</title>
        <authorList>
            <person name="Jiang N."/>
            <person name="Zhang X.Z."/>
        </authorList>
    </citation>
    <scope>NUCLEOTIDE SEQUENCE [LARGE SCALE GENOMIC DNA]</scope>
    <source>
        <strain evidence="2 3">SWCO2</strain>
    </source>
</reference>
<dbReference type="EMBL" id="QURR01000013">
    <property type="protein sequence ID" value="RGE44818.1"/>
    <property type="molecule type" value="Genomic_DNA"/>
</dbReference>
<name>A0A373FL08_COMTE</name>
<sequence length="281" mass="31119">MANTDTEQSEPRMAPEMWSFEALYAQPLQLDGERLRTALAERLGAVDLLMNGETILLSLGDYTVDYADKKGMPSQIAIMRSDKACSPGDYAEALQQTWDWPEKESALAQCRHRVLVSEFMGRGLKTEYRLEILQAVMHVLIENGGVTAISQSNAGCLINPARYIEAHAEGFIFYGVLNVRFFNIGNRPGEMLMDTMGASVFGVPDMQCHFRQLDPDEVSPFLFNAGAYLVQNGDVIEDGHTLTSIDGQSKWPCQHEDALMRPKRPVVDVNPGAGLAAGNRF</sequence>
<comment type="caution">
    <text evidence="2">The sequence shown here is derived from an EMBL/GenBank/DDBJ whole genome shotgun (WGS) entry which is preliminary data.</text>
</comment>
<protein>
    <submittedName>
        <fullName evidence="2">DUF4261 domain-containing protein</fullName>
    </submittedName>
</protein>
<dbReference type="OrthoDB" id="277550at2"/>
<gene>
    <name evidence="2" type="ORF">DZC30_12045</name>
</gene>